<dbReference type="Pfam" id="PF00246">
    <property type="entry name" value="Peptidase_M14"/>
    <property type="match status" value="1"/>
</dbReference>
<evidence type="ECO:0000313" key="10">
    <source>
        <dbReference type="Proteomes" id="UP000050509"/>
    </source>
</evidence>
<comment type="similarity">
    <text evidence="2 7">Belongs to the peptidase M14 family.</text>
</comment>
<dbReference type="GO" id="GO:0005615">
    <property type="term" value="C:extracellular space"/>
    <property type="evidence" value="ECO:0007669"/>
    <property type="project" value="TreeGrafter"/>
</dbReference>
<dbReference type="CDD" id="cd00596">
    <property type="entry name" value="Peptidase_M14_like"/>
    <property type="match status" value="1"/>
</dbReference>
<gene>
    <name evidence="9" type="ORF">SE17_01345</name>
</gene>
<dbReference type="AlphaFoldDB" id="A0A0P9D756"/>
<protein>
    <submittedName>
        <fullName evidence="9">Peptidase M14</fullName>
    </submittedName>
</protein>
<evidence type="ECO:0000256" key="6">
    <source>
        <dbReference type="ARBA" id="ARBA00023049"/>
    </source>
</evidence>
<dbReference type="Gene3D" id="3.40.630.10">
    <property type="entry name" value="Zn peptidases"/>
    <property type="match status" value="1"/>
</dbReference>
<feature type="active site" description="Proton donor/acceptor" evidence="7">
    <location>
        <position position="221"/>
    </location>
</feature>
<evidence type="ECO:0000256" key="7">
    <source>
        <dbReference type="PROSITE-ProRule" id="PRU01379"/>
    </source>
</evidence>
<evidence type="ECO:0000256" key="4">
    <source>
        <dbReference type="ARBA" id="ARBA00022801"/>
    </source>
</evidence>
<evidence type="ECO:0000259" key="8">
    <source>
        <dbReference type="PROSITE" id="PS52035"/>
    </source>
</evidence>
<keyword evidence="3" id="KW-0645">Protease</keyword>
<accession>A0A0P9D756</accession>
<keyword evidence="6" id="KW-0482">Metalloprotease</keyword>
<evidence type="ECO:0000256" key="3">
    <source>
        <dbReference type="ARBA" id="ARBA00022670"/>
    </source>
</evidence>
<dbReference type="SMART" id="SM00631">
    <property type="entry name" value="Zn_pept"/>
    <property type="match status" value="1"/>
</dbReference>
<dbReference type="GO" id="GO:0006508">
    <property type="term" value="P:proteolysis"/>
    <property type="evidence" value="ECO:0007669"/>
    <property type="project" value="UniProtKB-KW"/>
</dbReference>
<dbReference type="Proteomes" id="UP000050509">
    <property type="component" value="Unassembled WGS sequence"/>
</dbReference>
<organism evidence="9 10">
    <name type="scientific">Kouleothrix aurantiaca</name>
    <dbReference type="NCBI Taxonomy" id="186479"/>
    <lineage>
        <taxon>Bacteria</taxon>
        <taxon>Bacillati</taxon>
        <taxon>Chloroflexota</taxon>
        <taxon>Chloroflexia</taxon>
        <taxon>Chloroflexales</taxon>
        <taxon>Roseiflexineae</taxon>
        <taxon>Roseiflexaceae</taxon>
        <taxon>Kouleothrix</taxon>
    </lineage>
</organism>
<sequence length="427" mass="46887">MILPWFPEPPGIASNVAELTLGRSGAGRPITAVKIGDGPRKFVLVGDAHGGPEANTFQLASELADHFRNNPDEVPPSVRLYIIPTLNPDGLALGSRFNANGVDLNRNMNTNLDACRENDWNIRVQGAYGIESDTGGPYVESELESRLIRDFLLDAAGVIFYHTSGGDVFPAFCEHAPSIALAKVYATATGYRYDRFWPNYMITGGMHDWAGSLGIAAITPELFDGINPDFAQNLAGVRAVLAQAAELLFLPEDREEHGFLMPALIWRFWKAHGGAERFGLPLAPSKRIGEITHQVFERAILEIHPGQADTPYLVQLAPLGHAALVGRNLPPTVEPPGGPSVPDADHVVREAFLTYWERNDGMLLLGRPLSEEFEGLAADGRWRTMQYFERAVLVYYPDDNSVRLDSLGWASLVQDRLKNSASPHSIR</sequence>
<dbReference type="PANTHER" id="PTHR11705:SF143">
    <property type="entry name" value="SLL0236 PROTEIN"/>
    <property type="match status" value="1"/>
</dbReference>
<evidence type="ECO:0000256" key="1">
    <source>
        <dbReference type="ARBA" id="ARBA00001947"/>
    </source>
</evidence>
<dbReference type="EMBL" id="LJCR01000013">
    <property type="protein sequence ID" value="KPV54831.1"/>
    <property type="molecule type" value="Genomic_DNA"/>
</dbReference>
<comment type="cofactor">
    <cofactor evidence="1">
        <name>Zn(2+)</name>
        <dbReference type="ChEBI" id="CHEBI:29105"/>
    </cofactor>
</comment>
<proteinExistence type="inferred from homology"/>
<dbReference type="SUPFAM" id="SSF53187">
    <property type="entry name" value="Zn-dependent exopeptidases"/>
    <property type="match status" value="1"/>
</dbReference>
<evidence type="ECO:0000313" key="9">
    <source>
        <dbReference type="EMBL" id="KPV54831.1"/>
    </source>
</evidence>
<evidence type="ECO:0000256" key="5">
    <source>
        <dbReference type="ARBA" id="ARBA00022833"/>
    </source>
</evidence>
<dbReference type="PROSITE" id="PS52035">
    <property type="entry name" value="PEPTIDASE_M14"/>
    <property type="match status" value="1"/>
</dbReference>
<dbReference type="PANTHER" id="PTHR11705">
    <property type="entry name" value="PROTEASE FAMILY M14 CARBOXYPEPTIDASE A,B"/>
    <property type="match status" value="1"/>
</dbReference>
<keyword evidence="5" id="KW-0862">Zinc</keyword>
<reference evidence="9 10" key="1">
    <citation type="submission" date="2015-09" db="EMBL/GenBank/DDBJ databases">
        <title>Draft genome sequence of Kouleothrix aurantiaca JCM 19913.</title>
        <authorList>
            <person name="Hemp J."/>
        </authorList>
    </citation>
    <scope>NUCLEOTIDE SEQUENCE [LARGE SCALE GENOMIC DNA]</scope>
    <source>
        <strain evidence="9 10">COM-B</strain>
    </source>
</reference>
<dbReference type="PATRIC" id="fig|186479.3.peg.1302"/>
<comment type="caution">
    <text evidence="9">The sequence shown here is derived from an EMBL/GenBank/DDBJ whole genome shotgun (WGS) entry which is preliminary data.</text>
</comment>
<keyword evidence="10" id="KW-1185">Reference proteome</keyword>
<keyword evidence="4" id="KW-0378">Hydrolase</keyword>
<dbReference type="GO" id="GO:0004181">
    <property type="term" value="F:metallocarboxypeptidase activity"/>
    <property type="evidence" value="ECO:0007669"/>
    <property type="project" value="InterPro"/>
</dbReference>
<evidence type="ECO:0000256" key="2">
    <source>
        <dbReference type="ARBA" id="ARBA00005988"/>
    </source>
</evidence>
<feature type="domain" description="Peptidase M14" evidence="8">
    <location>
        <begin position="1"/>
        <end position="244"/>
    </location>
</feature>
<dbReference type="InterPro" id="IPR000834">
    <property type="entry name" value="Peptidase_M14"/>
</dbReference>
<dbReference type="GO" id="GO:0008270">
    <property type="term" value="F:zinc ion binding"/>
    <property type="evidence" value="ECO:0007669"/>
    <property type="project" value="InterPro"/>
</dbReference>
<name>A0A0P9D756_9CHLR</name>